<feature type="coiled-coil region" evidence="1">
    <location>
        <begin position="36"/>
        <end position="92"/>
    </location>
</feature>
<keyword evidence="2" id="KW-1133">Transmembrane helix</keyword>
<evidence type="ECO:0000256" key="2">
    <source>
        <dbReference type="SAM" id="Phobius"/>
    </source>
</evidence>
<proteinExistence type="predicted"/>
<reference evidence="3 4" key="1">
    <citation type="submission" date="2021-01" db="EMBL/GenBank/DDBJ databases">
        <title>Draft genomes of Rhodovulum sulfidophilum.</title>
        <authorList>
            <person name="Guzman M.S."/>
        </authorList>
    </citation>
    <scope>NUCLEOTIDE SEQUENCE [LARGE SCALE GENOMIC DNA]</scope>
    <source>
        <strain evidence="3 4">AB35</strain>
    </source>
</reference>
<evidence type="ECO:0000313" key="4">
    <source>
        <dbReference type="Proteomes" id="UP000604473"/>
    </source>
</evidence>
<name>A0ABS1S229_RHOSU</name>
<accession>A0ABS1S229</accession>
<keyword evidence="4" id="KW-1185">Reference proteome</keyword>
<evidence type="ECO:0008006" key="5">
    <source>
        <dbReference type="Google" id="ProtNLM"/>
    </source>
</evidence>
<keyword evidence="2" id="KW-0812">Transmembrane</keyword>
<keyword evidence="1" id="KW-0175">Coiled coil</keyword>
<evidence type="ECO:0000313" key="3">
    <source>
        <dbReference type="EMBL" id="MBL3611390.1"/>
    </source>
</evidence>
<protein>
    <recommendedName>
        <fullName evidence="5">DUF2746 domain-containing protein</fullName>
    </recommendedName>
</protein>
<organism evidence="3 4">
    <name type="scientific">Rhodovulum sulfidophilum</name>
    <name type="common">Rhodobacter sulfidophilus</name>
    <dbReference type="NCBI Taxonomy" id="35806"/>
    <lineage>
        <taxon>Bacteria</taxon>
        <taxon>Pseudomonadati</taxon>
        <taxon>Pseudomonadota</taxon>
        <taxon>Alphaproteobacteria</taxon>
        <taxon>Rhodobacterales</taxon>
        <taxon>Paracoccaceae</taxon>
        <taxon>Rhodovulum</taxon>
    </lineage>
</organism>
<feature type="transmembrane region" description="Helical" evidence="2">
    <location>
        <begin position="12"/>
        <end position="30"/>
    </location>
</feature>
<dbReference type="RefSeq" id="WP_202250857.1">
    <property type="nucleotide sequence ID" value="NZ_JAESJJ010000099.1"/>
</dbReference>
<dbReference type="Proteomes" id="UP000604473">
    <property type="component" value="Unassembled WGS sequence"/>
</dbReference>
<sequence length="95" mass="11224">MQELTTQIRDWWAVMLSLLGLAVWSVRLEARARTNTTALDRETARLAEEIRALEARWQRQRAEDLAARQRDREETNALLRELRADIKTVLQRVPR</sequence>
<gene>
    <name evidence="3" type="ORF">JMM60_22035</name>
</gene>
<evidence type="ECO:0000256" key="1">
    <source>
        <dbReference type="SAM" id="Coils"/>
    </source>
</evidence>
<dbReference type="EMBL" id="JAESJJ010000099">
    <property type="protein sequence ID" value="MBL3611390.1"/>
    <property type="molecule type" value="Genomic_DNA"/>
</dbReference>
<keyword evidence="2" id="KW-0472">Membrane</keyword>
<comment type="caution">
    <text evidence="3">The sequence shown here is derived from an EMBL/GenBank/DDBJ whole genome shotgun (WGS) entry which is preliminary data.</text>
</comment>